<accession>A0A084VLU3</accession>
<dbReference type="InterPro" id="IPR011992">
    <property type="entry name" value="EF-hand-dom_pair"/>
</dbReference>
<dbReference type="GO" id="GO:0005509">
    <property type="term" value="F:calcium ion binding"/>
    <property type="evidence" value="ECO:0007669"/>
    <property type="project" value="InterPro"/>
</dbReference>
<dbReference type="Gene3D" id="1.10.238.10">
    <property type="entry name" value="EF-hand"/>
    <property type="match status" value="1"/>
</dbReference>
<proteinExistence type="predicted"/>
<dbReference type="STRING" id="74873.A0A084VLU3"/>
<evidence type="ECO:0000313" key="5">
    <source>
        <dbReference type="EnsemblMetazoa" id="ASIC006260-PA"/>
    </source>
</evidence>
<evidence type="ECO:0000256" key="2">
    <source>
        <dbReference type="ARBA" id="ARBA00022737"/>
    </source>
</evidence>
<dbReference type="OrthoDB" id="6572480at2759"/>
<evidence type="ECO:0000313" key="6">
    <source>
        <dbReference type="Proteomes" id="UP000030765"/>
    </source>
</evidence>
<keyword evidence="2" id="KW-0677">Repeat</keyword>
<dbReference type="Proteomes" id="UP000030765">
    <property type="component" value="Unassembled WGS sequence"/>
</dbReference>
<dbReference type="EMBL" id="ATLV01014556">
    <property type="status" value="NOT_ANNOTATED_CDS"/>
    <property type="molecule type" value="Genomic_DNA"/>
</dbReference>
<dbReference type="AlphaFoldDB" id="A0A084VLU3"/>
<evidence type="ECO:0000313" key="4">
    <source>
        <dbReference type="EMBL" id="KFB38937.1"/>
    </source>
</evidence>
<dbReference type="SUPFAM" id="SSF47473">
    <property type="entry name" value="EF-hand"/>
    <property type="match status" value="1"/>
</dbReference>
<keyword evidence="1" id="KW-0479">Metal-binding</keyword>
<keyword evidence="6" id="KW-1185">Reference proteome</keyword>
<name>A0A084VLU3_ANOSI</name>
<keyword evidence="3" id="KW-0106">Calcium</keyword>
<gene>
    <name evidence="4" type="ORF">ZHAS_00006260</name>
</gene>
<dbReference type="PANTHER" id="PTHR13025">
    <property type="entry name" value="EF-HAND DOMAIN-CONTAINING PROTEIN D"/>
    <property type="match status" value="1"/>
</dbReference>
<dbReference type="EMBL" id="KE524974">
    <property type="protein sequence ID" value="KFB38937.1"/>
    <property type="molecule type" value="Genomic_DNA"/>
</dbReference>
<reference evidence="5" key="2">
    <citation type="submission" date="2020-05" db="UniProtKB">
        <authorList>
            <consortium name="EnsemblMetazoa"/>
        </authorList>
    </citation>
    <scope>IDENTIFICATION</scope>
</reference>
<dbReference type="PANTHER" id="PTHR13025:SF6">
    <property type="entry name" value="EF-HAND DOMAIN-CONTAINING PROTEIN-RELATED"/>
    <property type="match status" value="1"/>
</dbReference>
<dbReference type="VEuPathDB" id="VectorBase:ASIC006260"/>
<protein>
    <submittedName>
        <fullName evidence="4">AGAP009528-PA-like protein</fullName>
    </submittedName>
</protein>
<dbReference type="InterPro" id="IPR040365">
    <property type="entry name" value="EFHD1/2"/>
</dbReference>
<evidence type="ECO:0000256" key="3">
    <source>
        <dbReference type="ARBA" id="ARBA00022837"/>
    </source>
</evidence>
<evidence type="ECO:0000256" key="1">
    <source>
        <dbReference type="ARBA" id="ARBA00022723"/>
    </source>
</evidence>
<organism evidence="4">
    <name type="scientific">Anopheles sinensis</name>
    <name type="common">Mosquito</name>
    <dbReference type="NCBI Taxonomy" id="74873"/>
    <lineage>
        <taxon>Eukaryota</taxon>
        <taxon>Metazoa</taxon>
        <taxon>Ecdysozoa</taxon>
        <taxon>Arthropoda</taxon>
        <taxon>Hexapoda</taxon>
        <taxon>Insecta</taxon>
        <taxon>Pterygota</taxon>
        <taxon>Neoptera</taxon>
        <taxon>Endopterygota</taxon>
        <taxon>Diptera</taxon>
        <taxon>Nematocera</taxon>
        <taxon>Culicoidea</taxon>
        <taxon>Culicidae</taxon>
        <taxon>Anophelinae</taxon>
        <taxon>Anopheles</taxon>
    </lineage>
</organism>
<dbReference type="EnsemblMetazoa" id="ASIC006260-RA">
    <property type="protein sequence ID" value="ASIC006260-PA"/>
    <property type="gene ID" value="ASIC006260"/>
</dbReference>
<dbReference type="VEuPathDB" id="VectorBase:ASIS020956"/>
<sequence>MSNIETNPANDLAVRSTFKVVNIYTEFPEFSRKEIKVANDGYLNLAELKRMVEKLGAPQTNVGLKGLFAEVHKDQDRKPIWDRKE</sequence>
<reference evidence="4 6" key="1">
    <citation type="journal article" date="2014" name="BMC Genomics">
        <title>Genome sequence of Anopheles sinensis provides insight into genetics basis of mosquito competence for malaria parasites.</title>
        <authorList>
            <person name="Zhou D."/>
            <person name="Zhang D."/>
            <person name="Ding G."/>
            <person name="Shi L."/>
            <person name="Hou Q."/>
            <person name="Ye Y."/>
            <person name="Xu Y."/>
            <person name="Zhou H."/>
            <person name="Xiong C."/>
            <person name="Li S."/>
            <person name="Yu J."/>
            <person name="Hong S."/>
            <person name="Yu X."/>
            <person name="Zou P."/>
            <person name="Chen C."/>
            <person name="Chang X."/>
            <person name="Wang W."/>
            <person name="Lv Y."/>
            <person name="Sun Y."/>
            <person name="Ma L."/>
            <person name="Shen B."/>
            <person name="Zhu C."/>
        </authorList>
    </citation>
    <scope>NUCLEOTIDE SEQUENCE [LARGE SCALE GENOMIC DNA]</scope>
</reference>